<dbReference type="OrthoDB" id="276239at2759"/>
<comment type="catalytic activity">
    <reaction evidence="1">
        <text>ATP + (ribonucleotide)n-3'-hydroxyl + 5'-phospho-(ribonucleotide)m = (ribonucleotide)n+m + AMP + diphosphate.</text>
        <dbReference type="EC" id="6.5.1.3"/>
    </reaction>
</comment>
<dbReference type="PIRSF" id="PIRSF019634">
    <property type="entry name" value="tRNA_lig_yeast"/>
    <property type="match status" value="1"/>
</dbReference>
<dbReference type="GO" id="GO:0008081">
    <property type="term" value="F:phosphoric diester hydrolase activity"/>
    <property type="evidence" value="ECO:0007669"/>
    <property type="project" value="InterPro"/>
</dbReference>
<gene>
    <name evidence="7" type="ORF">UCRPC4_g02179</name>
</gene>
<feature type="active site" description="N6-AMP-lysine intermediate" evidence="2">
    <location>
        <position position="117"/>
    </location>
</feature>
<evidence type="ECO:0000259" key="5">
    <source>
        <dbReference type="Pfam" id="PF08303"/>
    </source>
</evidence>
<keyword evidence="8" id="KW-1185">Reference proteome</keyword>
<dbReference type="AlphaFoldDB" id="A0A0G2GNH1"/>
<protein>
    <recommendedName>
        <fullName evidence="1">tRNA ligase</fullName>
        <ecNumber evidence="1">6.5.1.3</ecNumber>
    </recommendedName>
</protein>
<reference evidence="7 8" key="1">
    <citation type="submission" date="2015-05" db="EMBL/GenBank/DDBJ databases">
        <title>Distinctive expansion of gene families associated with plant cell wall degradation and secondary metabolism in the genomes of grapevine trunk pathogens.</title>
        <authorList>
            <person name="Lawrence D.P."/>
            <person name="Travadon R."/>
            <person name="Rolshausen P.E."/>
            <person name="Baumgartner K."/>
        </authorList>
    </citation>
    <scope>NUCLEOTIDE SEQUENCE [LARGE SCALE GENOMIC DNA]</scope>
    <source>
        <strain evidence="7">UCRPC4</strain>
    </source>
</reference>
<evidence type="ECO:0000259" key="6">
    <source>
        <dbReference type="Pfam" id="PF09511"/>
    </source>
</evidence>
<dbReference type="GO" id="GO:0005524">
    <property type="term" value="F:ATP binding"/>
    <property type="evidence" value="ECO:0007669"/>
    <property type="project" value="UniProtKB-UniRule"/>
</dbReference>
<dbReference type="GO" id="GO:0051730">
    <property type="term" value="F:GTP-dependent polyribonucleotide 5'-hydroxyl-kinase activity"/>
    <property type="evidence" value="ECO:0007669"/>
    <property type="project" value="InterPro"/>
</dbReference>
<keyword evidence="1 7" id="KW-0436">Ligase</keyword>
<dbReference type="GO" id="GO:0003972">
    <property type="term" value="F:RNA ligase (ATP) activity"/>
    <property type="evidence" value="ECO:0007669"/>
    <property type="project" value="UniProtKB-UniRule"/>
</dbReference>
<feature type="domain" description="T4 RNA ligase 1-like N-terminal" evidence="6">
    <location>
        <begin position="66"/>
        <end position="299"/>
    </location>
</feature>
<dbReference type="Gene3D" id="3.40.50.300">
    <property type="entry name" value="P-loop containing nucleotide triphosphate hydrolases"/>
    <property type="match status" value="1"/>
</dbReference>
<sequence>MSNHQDPQEIRNLVHSLEQAKGNRKGGKKGYSCKKSTYHVAGSDDISVDSWRFNDWDYKRADLPTYARGLFTARRKNGTPEIVIRGYDKFFNVGEVRSTEWSDVERNTVGPYELSVKENGCIIFMSGLEDGTLLVCSKHSTGNRNDVELSHAQAGERWVKKHLASVGKTTTELAQELRRMNVTAVGELCDDTFEEHVLEYPPDQAGLYLHGINFNLPEFATLSGPEVHHFADSWGFKKAQYVIIQDLDEVKSFLDKCAETGSWDGRDTEGFVVRCKRKLLSDNAYQDWFFKYKFEEPYLMYRQWREATKSAILGKPPKIKKHKQITEQYLNYAKRQLAQNPKLAKEYNQNHGIIAMRDGFLQEIGKKGSDIIAQEIERGEDSASAAVTEDVVLVPVASIGCGKTTVALALVHLFGWGHVQNDNIEGKGNRPKRFASAVTNALAEKPVVIADRNNHQKRERKQVIEDVQAVVPKARCVALQYVHEPKGVLLPDIRKVTRRRVLDRGDNHQTIRAGSKGEDEIVNIMEGFLSRFEAVDTDRDPDDRFDEVIDLDISAESLENLETIINKLYSFYPKLFRGGMPTHEDMANAIEWALKNYTVDTKHDLSFGRNKPNGKAVGGGRPDSQSEPMAPAQLVKRLEYFGIPVSTTNINSTLAALFHNLPAEEARMYQLLKQSRRIQPEFHVTLIHRVTGKKNPDMWQKYTDLYLNALTQGRGERTPSLGGARVRLERVVWDTKIMTFVVRILPPEHIQSGSVSEYLACANDIPHITVGTAHETIKPKESNDLLRRWLEGDESGEKIWEREVPGMRVLEGTVRPVLQRGR</sequence>
<dbReference type="Pfam" id="PF08303">
    <property type="entry name" value="tRNA_lig_kinase"/>
    <property type="match status" value="1"/>
</dbReference>
<name>A0A0G2GNH1_PHACM</name>
<accession>A0A0G2GNH1</accession>
<dbReference type="InterPro" id="IPR012387">
    <property type="entry name" value="Trl1_fun"/>
</dbReference>
<dbReference type="EMBL" id="LCWF01000053">
    <property type="protein sequence ID" value="KKY24958.1"/>
    <property type="molecule type" value="Genomic_DNA"/>
</dbReference>
<dbReference type="EC" id="6.5.1.3" evidence="1"/>
<dbReference type="PANTHER" id="PTHR32004:SF1">
    <property type="entry name" value="TRNA LIGASE"/>
    <property type="match status" value="1"/>
</dbReference>
<evidence type="ECO:0000313" key="7">
    <source>
        <dbReference type="EMBL" id="KKY24958.1"/>
    </source>
</evidence>
<dbReference type="InterPro" id="IPR015965">
    <property type="entry name" value="tRNA_lig_PDEase"/>
</dbReference>
<dbReference type="Proteomes" id="UP000053317">
    <property type="component" value="Unassembled WGS sequence"/>
</dbReference>
<dbReference type="Pfam" id="PF09511">
    <property type="entry name" value="RNA_lig_T4_1"/>
    <property type="match status" value="1"/>
</dbReference>
<dbReference type="GO" id="GO:0005634">
    <property type="term" value="C:nucleus"/>
    <property type="evidence" value="ECO:0007669"/>
    <property type="project" value="TreeGrafter"/>
</dbReference>
<feature type="region of interest" description="Disordered" evidence="3">
    <location>
        <begin position="605"/>
        <end position="628"/>
    </location>
</feature>
<reference evidence="7 8" key="2">
    <citation type="submission" date="2015-05" db="EMBL/GenBank/DDBJ databases">
        <authorList>
            <person name="Morales-Cruz A."/>
            <person name="Amrine K.C."/>
            <person name="Cantu D."/>
        </authorList>
    </citation>
    <scope>NUCLEOTIDE SEQUENCE [LARGE SCALE GENOMIC DNA]</scope>
    <source>
        <strain evidence="7">UCRPC4</strain>
    </source>
</reference>
<dbReference type="PANTHER" id="PTHR32004">
    <property type="entry name" value="TRNA LIGASE"/>
    <property type="match status" value="1"/>
</dbReference>
<dbReference type="Pfam" id="PF08302">
    <property type="entry name" value="tRNA_lig_CPD"/>
    <property type="match status" value="1"/>
</dbReference>
<evidence type="ECO:0000256" key="3">
    <source>
        <dbReference type="SAM" id="MobiDB-lite"/>
    </source>
</evidence>
<comment type="caution">
    <text evidence="7">The sequence shown here is derived from an EMBL/GenBank/DDBJ whole genome shotgun (WGS) entry which is preliminary data.</text>
</comment>
<dbReference type="InterPro" id="IPR019039">
    <property type="entry name" value="T4-Rnl1-like_N"/>
</dbReference>
<dbReference type="InterPro" id="IPR015966">
    <property type="entry name" value="tRNA_lig_kin_fungi"/>
</dbReference>
<evidence type="ECO:0000313" key="8">
    <source>
        <dbReference type="Proteomes" id="UP000053317"/>
    </source>
</evidence>
<proteinExistence type="inferred from homology"/>
<dbReference type="InterPro" id="IPR027417">
    <property type="entry name" value="P-loop_NTPase"/>
</dbReference>
<organism evidence="7 8">
    <name type="scientific">Phaeomoniella chlamydospora</name>
    <name type="common">Phaeoacremonium chlamydosporum</name>
    <dbReference type="NCBI Taxonomy" id="158046"/>
    <lineage>
        <taxon>Eukaryota</taxon>
        <taxon>Fungi</taxon>
        <taxon>Dikarya</taxon>
        <taxon>Ascomycota</taxon>
        <taxon>Pezizomycotina</taxon>
        <taxon>Eurotiomycetes</taxon>
        <taxon>Chaetothyriomycetidae</taxon>
        <taxon>Phaeomoniellales</taxon>
        <taxon>Phaeomoniellaceae</taxon>
        <taxon>Phaeomoniella</taxon>
    </lineage>
</organism>
<evidence type="ECO:0000259" key="4">
    <source>
        <dbReference type="Pfam" id="PF08302"/>
    </source>
</evidence>
<evidence type="ECO:0000256" key="2">
    <source>
        <dbReference type="PIRSR" id="PIRSR019634-50"/>
    </source>
</evidence>
<evidence type="ECO:0000256" key="1">
    <source>
        <dbReference type="PIRNR" id="PIRNR019634"/>
    </source>
</evidence>
<dbReference type="FunFam" id="3.40.50.300:FF:001690">
    <property type="entry name" value="tRNA ligase"/>
    <property type="match status" value="1"/>
</dbReference>
<dbReference type="GO" id="GO:0006388">
    <property type="term" value="P:tRNA splicing, via endonucleolytic cleavage and ligation"/>
    <property type="evidence" value="ECO:0007669"/>
    <property type="project" value="UniProtKB-UniRule"/>
</dbReference>
<feature type="domain" description="tRNA ligase phosphodiesterase" evidence="4">
    <location>
        <begin position="557"/>
        <end position="818"/>
    </location>
</feature>
<comment type="similarity">
    <text evidence="1">Belongs to the TRL1 family.</text>
</comment>
<keyword evidence="1" id="KW-0819">tRNA processing</keyword>
<dbReference type="SUPFAM" id="SSF52540">
    <property type="entry name" value="P-loop containing nucleoside triphosphate hydrolases"/>
    <property type="match status" value="1"/>
</dbReference>
<feature type="domain" description="tRNA ligase kinase" evidence="5">
    <location>
        <begin position="392"/>
        <end position="553"/>
    </location>
</feature>